<dbReference type="AlphaFoldDB" id="A0A8T0FLA2"/>
<name>A0A8T0FLA2_ARGBR</name>
<organism evidence="2 3">
    <name type="scientific">Argiope bruennichi</name>
    <name type="common">Wasp spider</name>
    <name type="synonym">Aranea bruennichi</name>
    <dbReference type="NCBI Taxonomy" id="94029"/>
    <lineage>
        <taxon>Eukaryota</taxon>
        <taxon>Metazoa</taxon>
        <taxon>Ecdysozoa</taxon>
        <taxon>Arthropoda</taxon>
        <taxon>Chelicerata</taxon>
        <taxon>Arachnida</taxon>
        <taxon>Araneae</taxon>
        <taxon>Araneomorphae</taxon>
        <taxon>Entelegynae</taxon>
        <taxon>Araneoidea</taxon>
        <taxon>Araneidae</taxon>
        <taxon>Argiope</taxon>
    </lineage>
</organism>
<reference evidence="2" key="2">
    <citation type="submission" date="2020-06" db="EMBL/GenBank/DDBJ databases">
        <authorList>
            <person name="Sheffer M."/>
        </authorList>
    </citation>
    <scope>NUCLEOTIDE SEQUENCE</scope>
</reference>
<evidence type="ECO:0000313" key="2">
    <source>
        <dbReference type="EMBL" id="KAF8791706.1"/>
    </source>
</evidence>
<evidence type="ECO:0000256" key="1">
    <source>
        <dbReference type="SAM" id="MobiDB-lite"/>
    </source>
</evidence>
<dbReference type="Proteomes" id="UP000807504">
    <property type="component" value="Unassembled WGS sequence"/>
</dbReference>
<proteinExistence type="predicted"/>
<feature type="region of interest" description="Disordered" evidence="1">
    <location>
        <begin position="190"/>
        <end position="211"/>
    </location>
</feature>
<feature type="compositionally biased region" description="Polar residues" evidence="1">
    <location>
        <begin position="190"/>
        <end position="210"/>
    </location>
</feature>
<sequence>MALSYNVLQGQIFALRDLNINLDPNSMKAKLYLLQGENYRLMGQIKTLKETQPLEDIKETKKLLNEMGTQLTKKQEEWDLALQEIKRRLGEAQSYAKVAAGPVQPPPVLNKYNESVLLIKPKMADRNNMEDKEKILDFLKREDPSIRYGIAYALAWLFEKKWLFTPYQQFSANYLIYREYRYYGGRSLQRQTDESTSGPCSQGKTNSKSGTIHDGVEELALILGPGDFSPSLHREILDKLDDFSVLSDGLIRDKKQFGKGLRNDIVKEYFKFFINKIKGGLSRF</sequence>
<evidence type="ECO:0000313" key="3">
    <source>
        <dbReference type="Proteomes" id="UP000807504"/>
    </source>
</evidence>
<gene>
    <name evidence="2" type="ORF">HNY73_003398</name>
</gene>
<protein>
    <submittedName>
        <fullName evidence="2">Uncharacterized protein</fullName>
    </submittedName>
</protein>
<dbReference type="EMBL" id="JABXBU010000003">
    <property type="protein sequence ID" value="KAF8791706.1"/>
    <property type="molecule type" value="Genomic_DNA"/>
</dbReference>
<accession>A0A8T0FLA2</accession>
<comment type="caution">
    <text evidence="2">The sequence shown here is derived from an EMBL/GenBank/DDBJ whole genome shotgun (WGS) entry which is preliminary data.</text>
</comment>
<keyword evidence="3" id="KW-1185">Reference proteome</keyword>
<reference evidence="2" key="1">
    <citation type="journal article" date="2020" name="bioRxiv">
        <title>Chromosome-level reference genome of the European wasp spider Argiope bruennichi: a resource for studies on range expansion and evolutionary adaptation.</title>
        <authorList>
            <person name="Sheffer M.M."/>
            <person name="Hoppe A."/>
            <person name="Krehenwinkel H."/>
            <person name="Uhl G."/>
            <person name="Kuss A.W."/>
            <person name="Jensen L."/>
            <person name="Jensen C."/>
            <person name="Gillespie R.G."/>
            <person name="Hoff K.J."/>
            <person name="Prost S."/>
        </authorList>
    </citation>
    <scope>NUCLEOTIDE SEQUENCE</scope>
</reference>